<organism evidence="1">
    <name type="scientific">Tanacetum cinerariifolium</name>
    <name type="common">Dalmatian daisy</name>
    <name type="synonym">Chrysanthemum cinerariifolium</name>
    <dbReference type="NCBI Taxonomy" id="118510"/>
    <lineage>
        <taxon>Eukaryota</taxon>
        <taxon>Viridiplantae</taxon>
        <taxon>Streptophyta</taxon>
        <taxon>Embryophyta</taxon>
        <taxon>Tracheophyta</taxon>
        <taxon>Spermatophyta</taxon>
        <taxon>Magnoliopsida</taxon>
        <taxon>eudicotyledons</taxon>
        <taxon>Gunneridae</taxon>
        <taxon>Pentapetalae</taxon>
        <taxon>asterids</taxon>
        <taxon>campanulids</taxon>
        <taxon>Asterales</taxon>
        <taxon>Asteraceae</taxon>
        <taxon>Asteroideae</taxon>
        <taxon>Anthemideae</taxon>
        <taxon>Anthemidinae</taxon>
        <taxon>Tanacetum</taxon>
    </lineage>
</organism>
<gene>
    <name evidence="1" type="ORF">Tci_002064</name>
</gene>
<evidence type="ECO:0000313" key="1">
    <source>
        <dbReference type="EMBL" id="GEU30086.1"/>
    </source>
</evidence>
<name>A0A699GS74_TANCI</name>
<proteinExistence type="predicted"/>
<accession>A0A699GS74</accession>
<protein>
    <submittedName>
        <fullName evidence="1">Uncharacterized protein</fullName>
    </submittedName>
</protein>
<dbReference type="EMBL" id="BKCJ010000126">
    <property type="protein sequence ID" value="GEU30086.1"/>
    <property type="molecule type" value="Genomic_DNA"/>
</dbReference>
<dbReference type="AlphaFoldDB" id="A0A699GS74"/>
<reference evidence="1" key="1">
    <citation type="journal article" date="2019" name="Sci. Rep.">
        <title>Draft genome of Tanacetum cinerariifolium, the natural source of mosquito coil.</title>
        <authorList>
            <person name="Yamashiro T."/>
            <person name="Shiraishi A."/>
            <person name="Satake H."/>
            <person name="Nakayama K."/>
        </authorList>
    </citation>
    <scope>NUCLEOTIDE SEQUENCE</scope>
</reference>
<comment type="caution">
    <text evidence="1">The sequence shown here is derived from an EMBL/GenBank/DDBJ whole genome shotgun (WGS) entry which is preliminary data.</text>
</comment>
<sequence length="406" mass="46199">MHERNSDLLDLVATHQMTHSLYQNHQNSYQNSQFQPHVSLYQSPQYGLPYQSQKYAANQSSTPLSNTYPSNDYQSSVHHNVYSPPQSIPQFEYPPAVNLQPLQAEFPQLDSSLTVPVFKQDALTEEAVQNSNSSAQQDALILSVIDQLKTQVINFTKLNLNNKSVNDTLTAELERYKEQVKVLKEGQNVDLKSLDNISDSCEQSIKIDHPTSSSIPTKIKVPKELLKVSMSQEKDTVIRKLKEKIKSLSGNIDEDKVKKDIEEIETINIELDHRVSKLIAKNEHLKQPYKQIYDSIKPTRVRSKELCDALINQVNQKSVEISDLNANLWEQDLIITALNDELRKLKEKALVDNVVTTHTISPEILKVDMGPIASKLLNNRTVHSEYLRHTQKQATILREVVEQGKS</sequence>